<dbReference type="PANTHER" id="PTHR10039">
    <property type="entry name" value="AMELOGENIN"/>
    <property type="match status" value="1"/>
</dbReference>
<dbReference type="InterPro" id="IPR056884">
    <property type="entry name" value="NPHP3-like_N"/>
</dbReference>
<dbReference type="SUPFAM" id="SSF52540">
    <property type="entry name" value="P-loop containing nucleoside triphosphate hydrolases"/>
    <property type="match status" value="1"/>
</dbReference>
<dbReference type="InterPro" id="IPR027417">
    <property type="entry name" value="P-loop_NTPase"/>
</dbReference>
<dbReference type="PANTHER" id="PTHR10039:SF16">
    <property type="entry name" value="GPI INOSITOL-DEACYLASE"/>
    <property type="match status" value="1"/>
</dbReference>
<keyword evidence="4" id="KW-1185">Reference proteome</keyword>
<organism evidence="3 4">
    <name type="scientific">Agrocybe pediades</name>
    <dbReference type="NCBI Taxonomy" id="84607"/>
    <lineage>
        <taxon>Eukaryota</taxon>
        <taxon>Fungi</taxon>
        <taxon>Dikarya</taxon>
        <taxon>Basidiomycota</taxon>
        <taxon>Agaricomycotina</taxon>
        <taxon>Agaricomycetes</taxon>
        <taxon>Agaricomycetidae</taxon>
        <taxon>Agaricales</taxon>
        <taxon>Agaricineae</taxon>
        <taxon>Strophariaceae</taxon>
        <taxon>Agrocybe</taxon>
    </lineage>
</organism>
<name>A0A8H4VJF5_9AGAR</name>
<accession>A0A8H4VJF5</accession>
<comment type="caution">
    <text evidence="3">The sequence shown here is derived from an EMBL/GenBank/DDBJ whole genome shotgun (WGS) entry which is preliminary data.</text>
</comment>
<dbReference type="AlphaFoldDB" id="A0A8H4VJF5"/>
<gene>
    <name evidence="3" type="ORF">D9613_004463</name>
</gene>
<dbReference type="Pfam" id="PF24883">
    <property type="entry name" value="NPHP3_N"/>
    <property type="match status" value="1"/>
</dbReference>
<protein>
    <recommendedName>
        <fullName evidence="2">Nephrocystin 3-like N-terminal domain-containing protein</fullName>
    </recommendedName>
</protein>
<reference evidence="3 4" key="1">
    <citation type="submission" date="2019-12" db="EMBL/GenBank/DDBJ databases">
        <authorList>
            <person name="Floudas D."/>
            <person name="Bentzer J."/>
            <person name="Ahren D."/>
            <person name="Johansson T."/>
            <person name="Persson P."/>
            <person name="Tunlid A."/>
        </authorList>
    </citation>
    <scope>NUCLEOTIDE SEQUENCE [LARGE SCALE GENOMIC DNA]</scope>
    <source>
        <strain evidence="3 4">CBS 102.39</strain>
    </source>
</reference>
<sequence>MRLGIAALTLRVVFKILNLNIQHRSYLHTISMSQPGPQTPPLLNLSNSIVSGGNFTQQINHNQILNVLNGERAGFARLLQNAAPNALYDSGHLVDPPKCHPNTRTAIIQTVIDWSSGTTVDEEMNARPILWLKGGAGAGKSAIARSVAERACKEGLLLGTFFFGAGDATRNHVGGLVATLSYQVCRILPEFRDAVTTSIEDDPLVFSRSLSAQFTTLIIRPLSIIFANHSGSTQIPRLVIIDGLDECSANVDSQRDLLFTLQEVTSSATLIRFLVCSRPESHLNNAFSSPRMTNIHYKIFLDDDYTAQHDIWLYLEDKFREIKEGHVFKHKLPTPWPSSDTIQDLTYKSSGQFIYASTVIRYVESPRHRPDQRLDAALNLRAPFKDLPFTELDALYRHIISKAEDPSTVLDILAFPVLYGPWDAEIVEQTLQLEEGDVEVILADLQSLVTLDGYPREVKFLHKSLGDFLCDSQRAGDLYRDFYAVRVQHMARSISIVGNTFSE</sequence>
<evidence type="ECO:0000313" key="3">
    <source>
        <dbReference type="EMBL" id="KAF4612043.1"/>
    </source>
</evidence>
<evidence type="ECO:0000313" key="4">
    <source>
        <dbReference type="Proteomes" id="UP000521872"/>
    </source>
</evidence>
<dbReference type="EMBL" id="JAACJL010000057">
    <property type="protein sequence ID" value="KAF4612043.1"/>
    <property type="molecule type" value="Genomic_DNA"/>
</dbReference>
<dbReference type="Proteomes" id="UP000521872">
    <property type="component" value="Unassembled WGS sequence"/>
</dbReference>
<evidence type="ECO:0000259" key="2">
    <source>
        <dbReference type="Pfam" id="PF24883"/>
    </source>
</evidence>
<feature type="domain" description="Nephrocystin 3-like N-terminal" evidence="2">
    <location>
        <begin position="124"/>
        <end position="278"/>
    </location>
</feature>
<proteinExistence type="predicted"/>
<keyword evidence="1" id="KW-0677">Repeat</keyword>
<evidence type="ECO:0000256" key="1">
    <source>
        <dbReference type="ARBA" id="ARBA00022737"/>
    </source>
</evidence>